<evidence type="ECO:0000259" key="7">
    <source>
        <dbReference type="PROSITE" id="PS50871"/>
    </source>
</evidence>
<evidence type="ECO:0000313" key="9">
    <source>
        <dbReference type="Proteomes" id="UP001374579"/>
    </source>
</evidence>
<dbReference type="SUPFAM" id="SSF48726">
    <property type="entry name" value="Immunoglobulin"/>
    <property type="match status" value="1"/>
</dbReference>
<feature type="signal peptide" evidence="5">
    <location>
        <begin position="1"/>
        <end position="17"/>
    </location>
</feature>
<evidence type="ECO:0000256" key="4">
    <source>
        <dbReference type="SAM" id="Coils"/>
    </source>
</evidence>
<dbReference type="InterPro" id="IPR013783">
    <property type="entry name" value="Ig-like_fold"/>
</dbReference>
<name>A0AAN9FYX3_9CAEN</name>
<dbReference type="GO" id="GO:0005576">
    <property type="term" value="C:extracellular region"/>
    <property type="evidence" value="ECO:0007669"/>
    <property type="project" value="UniProtKB-SubCell"/>
</dbReference>
<dbReference type="PANTHER" id="PTHR22923">
    <property type="entry name" value="CEREBELLIN-RELATED"/>
    <property type="match status" value="1"/>
</dbReference>
<evidence type="ECO:0000256" key="3">
    <source>
        <dbReference type="ARBA" id="ARBA00022729"/>
    </source>
</evidence>
<dbReference type="SMART" id="SM00110">
    <property type="entry name" value="C1Q"/>
    <property type="match status" value="1"/>
</dbReference>
<dbReference type="InterPro" id="IPR050822">
    <property type="entry name" value="Cerebellin_Synaptic_Org"/>
</dbReference>
<dbReference type="InterPro" id="IPR008983">
    <property type="entry name" value="Tumour_necrosis_fac-like_dom"/>
</dbReference>
<dbReference type="PRINTS" id="PR00007">
    <property type="entry name" value="COMPLEMNTC1Q"/>
</dbReference>
<reference evidence="8 9" key="1">
    <citation type="submission" date="2024-02" db="EMBL/GenBank/DDBJ databases">
        <title>Chromosome-scale genome assembly of the rough periwinkle Littorina saxatilis.</title>
        <authorList>
            <person name="De Jode A."/>
            <person name="Faria R."/>
            <person name="Formenti G."/>
            <person name="Sims Y."/>
            <person name="Smith T.P."/>
            <person name="Tracey A."/>
            <person name="Wood J.M.D."/>
            <person name="Zagrodzka Z.B."/>
            <person name="Johannesson K."/>
            <person name="Butlin R.K."/>
            <person name="Leder E.H."/>
        </authorList>
    </citation>
    <scope>NUCLEOTIDE SEQUENCE [LARGE SCALE GENOMIC DNA]</scope>
    <source>
        <strain evidence="8">Snail1</strain>
        <tissue evidence="8">Muscle</tissue>
    </source>
</reference>
<dbReference type="Gene3D" id="1.10.287.1490">
    <property type="match status" value="1"/>
</dbReference>
<dbReference type="Gene3D" id="2.60.120.40">
    <property type="match status" value="1"/>
</dbReference>
<proteinExistence type="predicted"/>
<dbReference type="Gene3D" id="2.60.40.10">
    <property type="entry name" value="Immunoglobulins"/>
    <property type="match status" value="1"/>
</dbReference>
<dbReference type="PROSITE" id="PS50835">
    <property type="entry name" value="IG_LIKE"/>
    <property type="match status" value="1"/>
</dbReference>
<dbReference type="SUPFAM" id="SSF57997">
    <property type="entry name" value="Tropomyosin"/>
    <property type="match status" value="1"/>
</dbReference>
<evidence type="ECO:0000313" key="8">
    <source>
        <dbReference type="EMBL" id="KAK7089102.1"/>
    </source>
</evidence>
<dbReference type="PROSITE" id="PS50871">
    <property type="entry name" value="C1Q"/>
    <property type="match status" value="1"/>
</dbReference>
<evidence type="ECO:0008006" key="10">
    <source>
        <dbReference type="Google" id="ProtNLM"/>
    </source>
</evidence>
<protein>
    <recommendedName>
        <fullName evidence="10">C1q domain-containing protein</fullName>
    </recommendedName>
</protein>
<dbReference type="SUPFAM" id="SSF49842">
    <property type="entry name" value="TNF-like"/>
    <property type="match status" value="1"/>
</dbReference>
<organism evidence="8 9">
    <name type="scientific">Littorina saxatilis</name>
    <dbReference type="NCBI Taxonomy" id="31220"/>
    <lineage>
        <taxon>Eukaryota</taxon>
        <taxon>Metazoa</taxon>
        <taxon>Spiralia</taxon>
        <taxon>Lophotrochozoa</taxon>
        <taxon>Mollusca</taxon>
        <taxon>Gastropoda</taxon>
        <taxon>Caenogastropoda</taxon>
        <taxon>Littorinimorpha</taxon>
        <taxon>Littorinoidea</taxon>
        <taxon>Littorinidae</taxon>
        <taxon>Littorina</taxon>
    </lineage>
</organism>
<feature type="domain" description="C1q" evidence="7">
    <location>
        <begin position="399"/>
        <end position="525"/>
    </location>
</feature>
<evidence type="ECO:0000259" key="6">
    <source>
        <dbReference type="PROSITE" id="PS50835"/>
    </source>
</evidence>
<evidence type="ECO:0000256" key="5">
    <source>
        <dbReference type="SAM" id="SignalP"/>
    </source>
</evidence>
<dbReference type="Proteomes" id="UP001374579">
    <property type="component" value="Unassembled WGS sequence"/>
</dbReference>
<feature type="coiled-coil region" evidence="4">
    <location>
        <begin position="239"/>
        <end position="322"/>
    </location>
</feature>
<keyword evidence="2" id="KW-0964">Secreted</keyword>
<dbReference type="InterPro" id="IPR036179">
    <property type="entry name" value="Ig-like_dom_sf"/>
</dbReference>
<feature type="domain" description="Ig-like" evidence="6">
    <location>
        <begin position="153"/>
        <end position="226"/>
    </location>
</feature>
<evidence type="ECO:0000256" key="1">
    <source>
        <dbReference type="ARBA" id="ARBA00004613"/>
    </source>
</evidence>
<feature type="chain" id="PRO_5043005594" description="C1q domain-containing protein" evidence="5">
    <location>
        <begin position="18"/>
        <end position="525"/>
    </location>
</feature>
<dbReference type="EMBL" id="JBAMIC010002939">
    <property type="protein sequence ID" value="KAK7089102.1"/>
    <property type="molecule type" value="Genomic_DNA"/>
</dbReference>
<keyword evidence="3 5" id="KW-0732">Signal</keyword>
<comment type="caution">
    <text evidence="8">The sequence shown here is derived from an EMBL/GenBank/DDBJ whole genome shotgun (WGS) entry which is preliminary data.</text>
</comment>
<dbReference type="InterPro" id="IPR001073">
    <property type="entry name" value="C1q_dom"/>
</dbReference>
<gene>
    <name evidence="8" type="ORF">V1264_024215</name>
</gene>
<dbReference type="Pfam" id="PF00386">
    <property type="entry name" value="C1q"/>
    <property type="match status" value="1"/>
</dbReference>
<accession>A0AAN9FYX3</accession>
<dbReference type="InterPro" id="IPR007110">
    <property type="entry name" value="Ig-like_dom"/>
</dbReference>
<keyword evidence="4" id="KW-0175">Coiled coil</keyword>
<dbReference type="PANTHER" id="PTHR22923:SF116">
    <property type="entry name" value="C1Q DOMAIN-CONTAINING PROTEIN"/>
    <property type="match status" value="1"/>
</dbReference>
<dbReference type="AlphaFoldDB" id="A0AAN9FYX3"/>
<keyword evidence="9" id="KW-1185">Reference proteome</keyword>
<evidence type="ECO:0000256" key="2">
    <source>
        <dbReference type="ARBA" id="ARBA00022525"/>
    </source>
</evidence>
<sequence length="525" mass="57398">MHAAFVVTCSILALSFSGHVCFEWLPDLPDDTVQYACVGDDLLLPWNFTTSPGDAILSIQWFVRGSSQQMIAIVSLNNFLATPAFSNRVERVEDAGLNVSHVTAGDTGNYSVQVTGHTASGAYFVYSRFVVVQIMENGKLLTSDGQLQATLEPNAVFNSTADEWSLVLSCGNFTYLGDPPFNMEWLTPTGEVLPSVDYTDGYFHLHVTSDGNYTCRIPQQAAADVCLQQNSSRHANAHVDNMESRVILMEARLDQLQKQNTPLVGTSLPPVAQDTNLTKKIHTLEQGFQDVMAKLAQLEKDNEELKQKESNLTNYVQSLEARLDSTTTNLTEHCRSLEARIEAKRDDSNLTVYLQSAEARSDAKVTNLTDHVRSIEARLDQKDAKATDVARSLQTLSDKLSHRVAFTAWLSTDITINGTIVFDSVLTNVGDAYSYSDGYFTCPIPGLYFFAFTSTPASKDFAPNAYLGKDGTTLCEAVAPPGVTGEVSSCAAVVHMSVGQKVWVFTKSQLSSVSTSFSGYLLSSD</sequence>
<comment type="subcellular location">
    <subcellularLocation>
        <location evidence="1">Secreted</location>
    </subcellularLocation>
</comment>